<gene>
    <name evidence="1" type="ORF">OUY18_13340</name>
</gene>
<name>A0ABT4BWG3_9FIRM</name>
<evidence type="ECO:0000313" key="2">
    <source>
        <dbReference type="Proteomes" id="UP001082703"/>
    </source>
</evidence>
<proteinExistence type="predicted"/>
<comment type="caution">
    <text evidence="1">The sequence shown here is derived from an EMBL/GenBank/DDBJ whole genome shotgun (WGS) entry which is preliminary data.</text>
</comment>
<organism evidence="1 2">
    <name type="scientific">Caproiciproducens galactitolivorans</name>
    <dbReference type="NCBI Taxonomy" id="642589"/>
    <lineage>
        <taxon>Bacteria</taxon>
        <taxon>Bacillati</taxon>
        <taxon>Bacillota</taxon>
        <taxon>Clostridia</taxon>
        <taxon>Eubacteriales</taxon>
        <taxon>Acutalibacteraceae</taxon>
        <taxon>Caproiciproducens</taxon>
    </lineage>
</organism>
<accession>A0ABT4BWG3</accession>
<reference evidence="1 2" key="1">
    <citation type="submission" date="2022-11" db="EMBL/GenBank/DDBJ databases">
        <authorList>
            <person name="Caiyu Z."/>
        </authorList>
    </citation>
    <scope>NUCLEOTIDE SEQUENCE [LARGE SCALE GENOMIC DNA]</scope>
    <source>
        <strain evidence="1 2">YR-4</strain>
    </source>
</reference>
<dbReference type="RefSeq" id="WP_268059269.1">
    <property type="nucleotide sequence ID" value="NZ_JAPOHA010000018.1"/>
</dbReference>
<protein>
    <submittedName>
        <fullName evidence="1">Uncharacterized protein</fullName>
    </submittedName>
</protein>
<sequence>MWAAPKTEWKQTEFINIEDWQRIEDNTRWIADFYGLTLQYKTWEHTSWPTPNEVARIESNINALLKQTHSFQAKFDWNLLNDIENCLLIMHARVVELQLSVRRSGTFSAGQNLYIPIGGI</sequence>
<keyword evidence="2" id="KW-1185">Reference proteome</keyword>
<evidence type="ECO:0000313" key="1">
    <source>
        <dbReference type="EMBL" id="MCY1715233.1"/>
    </source>
</evidence>
<dbReference type="EMBL" id="JAPOHA010000018">
    <property type="protein sequence ID" value="MCY1715233.1"/>
    <property type="molecule type" value="Genomic_DNA"/>
</dbReference>
<dbReference type="Proteomes" id="UP001082703">
    <property type="component" value="Unassembled WGS sequence"/>
</dbReference>